<dbReference type="OrthoDB" id="71227at2759"/>
<evidence type="ECO:0000256" key="12">
    <source>
        <dbReference type="ARBA" id="ARBA00077035"/>
    </source>
</evidence>
<feature type="repeat" description="WD" evidence="13">
    <location>
        <begin position="150"/>
        <end position="181"/>
    </location>
</feature>
<dbReference type="PROSITE" id="PS50082">
    <property type="entry name" value="WD_REPEATS_2"/>
    <property type="match status" value="4"/>
</dbReference>
<dbReference type="GO" id="GO:0005634">
    <property type="term" value="C:nucleus"/>
    <property type="evidence" value="ECO:0007669"/>
    <property type="project" value="UniProtKB-SubCell"/>
</dbReference>
<name>A0A835HML2_9MAGN</name>
<keyword evidence="11" id="KW-0539">Nucleus</keyword>
<feature type="domain" description="CAF1B/HIR1 beta-propeller" evidence="15">
    <location>
        <begin position="1"/>
        <end position="256"/>
    </location>
</feature>
<dbReference type="GO" id="GO:0006335">
    <property type="term" value="P:DNA replication-dependent chromatin assembly"/>
    <property type="evidence" value="ECO:0007669"/>
    <property type="project" value="InterPro"/>
</dbReference>
<dbReference type="InterPro" id="IPR045145">
    <property type="entry name" value="PTHR15271"/>
</dbReference>
<evidence type="ECO:0000256" key="11">
    <source>
        <dbReference type="ARBA" id="ARBA00023242"/>
    </source>
</evidence>
<keyword evidence="7" id="KW-0805">Transcription regulation</keyword>
<dbReference type="GO" id="GO:0006310">
    <property type="term" value="P:DNA recombination"/>
    <property type="evidence" value="ECO:0007669"/>
    <property type="project" value="UniProtKB-KW"/>
</dbReference>
<evidence type="ECO:0000256" key="14">
    <source>
        <dbReference type="SAM" id="MobiDB-lite"/>
    </source>
</evidence>
<evidence type="ECO:0000256" key="9">
    <source>
        <dbReference type="ARBA" id="ARBA00023172"/>
    </source>
</evidence>
<evidence type="ECO:0000256" key="3">
    <source>
        <dbReference type="ARBA" id="ARBA00022574"/>
    </source>
</evidence>
<dbReference type="Proteomes" id="UP000631114">
    <property type="component" value="Unassembled WGS sequence"/>
</dbReference>
<evidence type="ECO:0000256" key="7">
    <source>
        <dbReference type="ARBA" id="ARBA00023015"/>
    </source>
</evidence>
<proteinExistence type="inferred from homology"/>
<dbReference type="GO" id="GO:0006334">
    <property type="term" value="P:nucleosome assembly"/>
    <property type="evidence" value="ECO:0007669"/>
    <property type="project" value="TreeGrafter"/>
</dbReference>
<evidence type="ECO:0000256" key="1">
    <source>
        <dbReference type="ARBA" id="ARBA00004123"/>
    </source>
</evidence>
<gene>
    <name evidence="16" type="ORF">IFM89_001614</name>
</gene>
<feature type="repeat" description="WD" evidence="13">
    <location>
        <begin position="12"/>
        <end position="40"/>
    </location>
</feature>
<evidence type="ECO:0000313" key="16">
    <source>
        <dbReference type="EMBL" id="KAF9599668.1"/>
    </source>
</evidence>
<dbReference type="AlphaFoldDB" id="A0A835HML2"/>
<keyword evidence="9" id="KW-0233">DNA recombination</keyword>
<keyword evidence="17" id="KW-1185">Reference proteome</keyword>
<evidence type="ECO:0000259" key="15">
    <source>
        <dbReference type="Pfam" id="PF24105"/>
    </source>
</evidence>
<dbReference type="InterPro" id="IPR036322">
    <property type="entry name" value="WD40_repeat_dom_sf"/>
</dbReference>
<dbReference type="FunFam" id="2.130.10.10:FF:000466">
    <property type="entry name" value="Chromatin assembly factor 1 subunit FAS2"/>
    <property type="match status" value="1"/>
</dbReference>
<evidence type="ECO:0000313" key="17">
    <source>
        <dbReference type="Proteomes" id="UP000631114"/>
    </source>
</evidence>
<protein>
    <recommendedName>
        <fullName evidence="12">CAF-1 p60 homolog</fullName>
    </recommendedName>
</protein>
<evidence type="ECO:0000256" key="6">
    <source>
        <dbReference type="ARBA" id="ARBA00022853"/>
    </source>
</evidence>
<comment type="similarity">
    <text evidence="2">Belongs to the WD repeat HIR1 family.</text>
</comment>
<keyword evidence="5" id="KW-0227">DNA damage</keyword>
<comment type="caution">
    <text evidence="16">The sequence shown here is derived from an EMBL/GenBank/DDBJ whole genome shotgun (WGS) entry which is preliminary data.</text>
</comment>
<dbReference type="Pfam" id="PF24105">
    <property type="entry name" value="Beta-prop_CAF1B_HIR1"/>
    <property type="match status" value="2"/>
</dbReference>
<reference evidence="16 17" key="1">
    <citation type="submission" date="2020-10" db="EMBL/GenBank/DDBJ databases">
        <title>The Coptis chinensis genome and diversification of protoberbering-type alkaloids.</title>
        <authorList>
            <person name="Wang B."/>
            <person name="Shu S."/>
            <person name="Song C."/>
            <person name="Liu Y."/>
        </authorList>
    </citation>
    <scope>NUCLEOTIDE SEQUENCE [LARGE SCALE GENOMIC DNA]</scope>
    <source>
        <strain evidence="16">HL-2020</strain>
        <tissue evidence="16">Leaf</tissue>
    </source>
</reference>
<comment type="subcellular location">
    <subcellularLocation>
        <location evidence="1">Nucleus</location>
    </subcellularLocation>
</comment>
<evidence type="ECO:0000256" key="8">
    <source>
        <dbReference type="ARBA" id="ARBA00023163"/>
    </source>
</evidence>
<keyword evidence="3 13" id="KW-0853">WD repeat</keyword>
<dbReference type="InterPro" id="IPR015943">
    <property type="entry name" value="WD40/YVTN_repeat-like_dom_sf"/>
</dbReference>
<dbReference type="PROSITE" id="PS50294">
    <property type="entry name" value="WD_REPEATS_REGION"/>
    <property type="match status" value="2"/>
</dbReference>
<dbReference type="GO" id="GO:0033186">
    <property type="term" value="C:CAF-1 complex"/>
    <property type="evidence" value="ECO:0007669"/>
    <property type="project" value="TreeGrafter"/>
</dbReference>
<evidence type="ECO:0000256" key="13">
    <source>
        <dbReference type="PROSITE-ProRule" id="PRU00221"/>
    </source>
</evidence>
<keyword evidence="6" id="KW-0156">Chromatin regulator</keyword>
<evidence type="ECO:0000256" key="5">
    <source>
        <dbReference type="ARBA" id="ARBA00022763"/>
    </source>
</evidence>
<dbReference type="InterPro" id="IPR001680">
    <property type="entry name" value="WD40_rpt"/>
</dbReference>
<keyword evidence="4" id="KW-0677">Repeat</keyword>
<sequence length="490" mass="54446">MKGGTVQINWHNTKPVLTLDFHPKSGLLATGGADYDIKMWLINPCQVQKKAPTATYQTSLSYHGSAVNVLRFAPSGELLASGADGGELLLWKLHSTDTGHSWKVLKTLSFHRKDILDMQWSTDGAYLVSGSVDNSCIIWDAIKGSVHQILDGHLHYVQGVAWDPLDQYVASLSSDRSCRIYMNKPQKTKSKGPKVMNYVPTNVITKAEQKQSDDSKVLPSKIHLFHDETLPSFFRRLAWSPDGSFLVAPAGMDINEHSFPNISCFMHESLRILYGTNRCSYKLSASDSLNTAYIFLRKDLSRQAVYLPALQLPTANKPIVAVRFCPVVFNLRGSNSGKFFNLPHRFIFAVATLNSLYIYDTESVPPIAIFAGLHYAAITDIAWSSNAKYVALSSQDGYCTLVEFESENKECQEDEDKNVISQELEDMEITPEVGNDVETKPSEGNDEIQTSPPNTIRTSDANKPATNSTVTPISNKPVKRRITPMAMDKT</sequence>
<dbReference type="GO" id="GO:0006281">
    <property type="term" value="P:DNA repair"/>
    <property type="evidence" value="ECO:0007669"/>
    <property type="project" value="UniProtKB-KW"/>
</dbReference>
<dbReference type="InterPro" id="IPR055410">
    <property type="entry name" value="Beta-prop_CAF1B_HIR1"/>
</dbReference>
<dbReference type="PANTHER" id="PTHR15271">
    <property type="entry name" value="CHROMATIN ASSEMBLY FACTOR 1 SUBUNIT B"/>
    <property type="match status" value="1"/>
</dbReference>
<feature type="compositionally biased region" description="Polar residues" evidence="14">
    <location>
        <begin position="447"/>
        <end position="474"/>
    </location>
</feature>
<organism evidence="16 17">
    <name type="scientific">Coptis chinensis</name>
    <dbReference type="NCBI Taxonomy" id="261450"/>
    <lineage>
        <taxon>Eukaryota</taxon>
        <taxon>Viridiplantae</taxon>
        <taxon>Streptophyta</taxon>
        <taxon>Embryophyta</taxon>
        <taxon>Tracheophyta</taxon>
        <taxon>Spermatophyta</taxon>
        <taxon>Magnoliopsida</taxon>
        <taxon>Ranunculales</taxon>
        <taxon>Ranunculaceae</taxon>
        <taxon>Coptidoideae</taxon>
        <taxon>Coptis</taxon>
    </lineage>
</organism>
<evidence type="ECO:0000256" key="4">
    <source>
        <dbReference type="ARBA" id="ARBA00022737"/>
    </source>
</evidence>
<dbReference type="Gene3D" id="2.130.10.10">
    <property type="entry name" value="YVTN repeat-like/Quinoprotein amine dehydrogenase"/>
    <property type="match status" value="2"/>
</dbReference>
<evidence type="ECO:0000256" key="2">
    <source>
        <dbReference type="ARBA" id="ARBA00007306"/>
    </source>
</evidence>
<dbReference type="EMBL" id="JADFTS010000006">
    <property type="protein sequence ID" value="KAF9599668.1"/>
    <property type="molecule type" value="Genomic_DNA"/>
</dbReference>
<dbReference type="PANTHER" id="PTHR15271:SF4">
    <property type="entry name" value="CHROMATIN ASSEMBLY FACTOR 1 SUBUNIT B"/>
    <property type="match status" value="1"/>
</dbReference>
<evidence type="ECO:0000256" key="10">
    <source>
        <dbReference type="ARBA" id="ARBA00023204"/>
    </source>
</evidence>
<feature type="domain" description="CAF1B/HIR1 beta-propeller" evidence="15">
    <location>
        <begin position="286"/>
        <end position="407"/>
    </location>
</feature>
<dbReference type="SMART" id="SM00320">
    <property type="entry name" value="WD40"/>
    <property type="match status" value="5"/>
</dbReference>
<keyword evidence="10" id="KW-0234">DNA repair</keyword>
<accession>A0A835HML2</accession>
<dbReference type="SUPFAM" id="SSF50978">
    <property type="entry name" value="WD40 repeat-like"/>
    <property type="match status" value="1"/>
</dbReference>
<feature type="repeat" description="WD" evidence="13">
    <location>
        <begin position="60"/>
        <end position="101"/>
    </location>
</feature>
<keyword evidence="8" id="KW-0804">Transcription</keyword>
<feature type="repeat" description="WD" evidence="13">
    <location>
        <begin position="108"/>
        <end position="140"/>
    </location>
</feature>
<feature type="region of interest" description="Disordered" evidence="14">
    <location>
        <begin position="421"/>
        <end position="490"/>
    </location>
</feature>